<reference evidence="2 3" key="1">
    <citation type="submission" date="2016-10" db="EMBL/GenBank/DDBJ databases">
        <authorList>
            <person name="de Groot N.N."/>
        </authorList>
    </citation>
    <scope>NUCLEOTIDE SEQUENCE [LARGE SCALE GENOMIC DNA]</scope>
    <source>
        <strain evidence="2 3">CGMCC 4.3491</strain>
    </source>
</reference>
<proteinExistence type="predicted"/>
<dbReference type="Proteomes" id="UP000198891">
    <property type="component" value="Unassembled WGS sequence"/>
</dbReference>
<keyword evidence="1" id="KW-0472">Membrane</keyword>
<evidence type="ECO:0000256" key="1">
    <source>
        <dbReference type="SAM" id="Phobius"/>
    </source>
</evidence>
<keyword evidence="1" id="KW-0812">Transmembrane</keyword>
<gene>
    <name evidence="2" type="ORF">SAMN05216554_0246</name>
</gene>
<accession>A0A1H3JNT1</accession>
<name>A0A1H3JNT1_9MICO</name>
<organism evidence="2 3">
    <name type="scientific">Herbiconiux ginsengi</name>
    <dbReference type="NCBI Taxonomy" id="381665"/>
    <lineage>
        <taxon>Bacteria</taxon>
        <taxon>Bacillati</taxon>
        <taxon>Actinomycetota</taxon>
        <taxon>Actinomycetes</taxon>
        <taxon>Micrococcales</taxon>
        <taxon>Microbacteriaceae</taxon>
        <taxon>Herbiconiux</taxon>
    </lineage>
</organism>
<evidence type="ECO:0000313" key="2">
    <source>
        <dbReference type="EMBL" id="SDY41259.1"/>
    </source>
</evidence>
<dbReference type="EMBL" id="FNPZ01000001">
    <property type="protein sequence ID" value="SDY41259.1"/>
    <property type="molecule type" value="Genomic_DNA"/>
</dbReference>
<feature type="transmembrane region" description="Helical" evidence="1">
    <location>
        <begin position="68"/>
        <end position="89"/>
    </location>
</feature>
<feature type="transmembrane region" description="Helical" evidence="1">
    <location>
        <begin position="36"/>
        <end position="56"/>
    </location>
</feature>
<dbReference type="AlphaFoldDB" id="A0A1H3JNT1"/>
<sequence>MTGMSLLMRSVVPVWILTILAVAAVGVFVTPGEFLVFMPVVLGLALLVTFGVQLLVRERKGFVNRVSASVGGAVVILALATVVLGPLAFAAGAKL</sequence>
<dbReference type="STRING" id="381665.SAMN05216554_0246"/>
<feature type="transmembrane region" description="Helical" evidence="1">
    <location>
        <begin position="12"/>
        <end position="30"/>
    </location>
</feature>
<keyword evidence="3" id="KW-1185">Reference proteome</keyword>
<protein>
    <submittedName>
        <fullName evidence="2">Uncharacterized protein</fullName>
    </submittedName>
</protein>
<evidence type="ECO:0000313" key="3">
    <source>
        <dbReference type="Proteomes" id="UP000198891"/>
    </source>
</evidence>
<keyword evidence="1" id="KW-1133">Transmembrane helix</keyword>